<dbReference type="PANTHER" id="PTHR40590">
    <property type="entry name" value="CYTOPLASMIC PROTEIN-RELATED"/>
    <property type="match status" value="1"/>
</dbReference>
<sequence>MFQFHFPRRWTASLLSVLLLTLAIITPAVAHPALWIAKNEHATVYLFGTVHLLPSETDWSSPQLDEALKHSQRLSIELVDDDVATMQALVLKFGLDMAHPLSSKLSAADQEKLQQAAATAQLPGGVSTLQPMRPWLAALTLAMAPLVQAGLNPDLGVDKLLKDRMQKAGKPVDGLETAEQQIGLLAHMSEPMQLDFLRQTFSDVAEGPAKLRELIDAWKNGDVAAIAGLADNELRQQSPALYQRLIVARNKAWAKIIAERMQQPGVSFVAVGAGHLAGPDSLQTQLEAQGITTTLLR</sequence>
<protein>
    <submittedName>
        <fullName evidence="1">TraB/GumN family protein</fullName>
    </submittedName>
</protein>
<dbReference type="CDD" id="cd14789">
    <property type="entry name" value="Tiki"/>
    <property type="match status" value="1"/>
</dbReference>
<comment type="caution">
    <text evidence="1">The sequence shown here is derived from an EMBL/GenBank/DDBJ whole genome shotgun (WGS) entry which is preliminary data.</text>
</comment>
<dbReference type="InterPro" id="IPR002816">
    <property type="entry name" value="TraB/PrgY/GumN_fam"/>
</dbReference>
<dbReference type="InterPro" id="IPR047111">
    <property type="entry name" value="YbaP-like"/>
</dbReference>
<dbReference type="Proteomes" id="UP000253782">
    <property type="component" value="Unassembled WGS sequence"/>
</dbReference>
<dbReference type="Pfam" id="PF01963">
    <property type="entry name" value="TraB_PrgY_gumN"/>
    <property type="match status" value="1"/>
</dbReference>
<organism evidence="1 2">
    <name type="scientific">Dyella tabacisoli</name>
    <dbReference type="NCBI Taxonomy" id="2282381"/>
    <lineage>
        <taxon>Bacteria</taxon>
        <taxon>Pseudomonadati</taxon>
        <taxon>Pseudomonadota</taxon>
        <taxon>Gammaproteobacteria</taxon>
        <taxon>Lysobacterales</taxon>
        <taxon>Rhodanobacteraceae</taxon>
        <taxon>Dyella</taxon>
    </lineage>
</organism>
<name>A0A369UNQ6_9GAMM</name>
<dbReference type="PANTHER" id="PTHR40590:SF1">
    <property type="entry name" value="CYTOPLASMIC PROTEIN"/>
    <property type="match status" value="1"/>
</dbReference>
<dbReference type="RefSeq" id="WP_114845552.1">
    <property type="nucleotide sequence ID" value="NZ_JBHSPE010000005.1"/>
</dbReference>
<dbReference type="OrthoDB" id="357294at2"/>
<evidence type="ECO:0000313" key="1">
    <source>
        <dbReference type="EMBL" id="RDD81685.1"/>
    </source>
</evidence>
<proteinExistence type="predicted"/>
<dbReference type="AlphaFoldDB" id="A0A369UNQ6"/>
<gene>
    <name evidence="1" type="ORF">DVJ77_10990</name>
</gene>
<dbReference type="EMBL" id="QQAH01000009">
    <property type="protein sequence ID" value="RDD81685.1"/>
    <property type="molecule type" value="Genomic_DNA"/>
</dbReference>
<reference evidence="1 2" key="1">
    <citation type="submission" date="2018-07" db="EMBL/GenBank/DDBJ databases">
        <title>Dyella tabacisoli L4-6T, whole genome shotgun sequence.</title>
        <authorList>
            <person name="Zhou X.-K."/>
            <person name="Li W.-J."/>
            <person name="Duan Y.-Q."/>
        </authorList>
    </citation>
    <scope>NUCLEOTIDE SEQUENCE [LARGE SCALE GENOMIC DNA]</scope>
    <source>
        <strain evidence="1 2">L4-6</strain>
    </source>
</reference>
<evidence type="ECO:0000313" key="2">
    <source>
        <dbReference type="Proteomes" id="UP000253782"/>
    </source>
</evidence>
<keyword evidence="2" id="KW-1185">Reference proteome</keyword>
<accession>A0A369UNQ6</accession>